<keyword evidence="6 14" id="KW-0863">Zinc-finger</keyword>
<comment type="similarity">
    <text evidence="10">Belongs to the ZNF593/BUD20 C2H2-type zinc-finger protein family.</text>
</comment>
<dbReference type="AGR" id="RGD:1310179"/>
<evidence type="ECO:0000313" key="19">
    <source>
        <dbReference type="Proteomes" id="UP000002494"/>
    </source>
</evidence>
<comment type="subunit">
    <text evidence="9">Associates with pre-60S ribosomal particles.</text>
</comment>
<dbReference type="GO" id="GO:1990275">
    <property type="term" value="F:preribosome binding"/>
    <property type="evidence" value="ECO:0000266"/>
    <property type="project" value="RGD"/>
</dbReference>
<dbReference type="Gene3D" id="3.30.160.60">
    <property type="entry name" value="Classic Zinc Finger"/>
    <property type="match status" value="1"/>
</dbReference>
<feature type="region of interest" description="Disordered" evidence="15">
    <location>
        <begin position="175"/>
        <end position="224"/>
    </location>
</feature>
<reference evidence="18" key="3">
    <citation type="submission" date="2025-08" db="UniProtKB">
        <authorList>
            <consortium name="Ensembl"/>
        </authorList>
    </citation>
    <scope>IDENTIFICATION</scope>
    <source>
        <strain evidence="18">Brown Norway</strain>
    </source>
</reference>
<dbReference type="OrthoDB" id="24683at2759"/>
<keyword evidence="16" id="KW-1133">Transmembrane helix</keyword>
<feature type="region of interest" description="Disordered" evidence="15">
    <location>
        <begin position="98"/>
        <end position="146"/>
    </location>
</feature>
<evidence type="ECO:0000256" key="15">
    <source>
        <dbReference type="SAM" id="MobiDB-lite"/>
    </source>
</evidence>
<evidence type="ECO:0000256" key="4">
    <source>
        <dbReference type="ARBA" id="ARBA00022517"/>
    </source>
</evidence>
<dbReference type="InterPro" id="IPR022755">
    <property type="entry name" value="Znf_C2H2_jaz"/>
</dbReference>
<reference evidence="18" key="2">
    <citation type="submission" date="2024-01" db="EMBL/GenBank/DDBJ databases">
        <title>GRCr8: a new rat reference genome assembly contstructed from accurate long reads and long range scaffolding.</title>
        <authorList>
            <person name="Doris P.A."/>
            <person name="Kalbfleisch T."/>
            <person name="Li K."/>
            <person name="Howe K."/>
            <person name="Wood J."/>
        </authorList>
    </citation>
    <scope>NUCLEOTIDE SEQUENCE [LARGE SCALE GENOMIC DNA]</scope>
    <source>
        <strain evidence="18">Brown Norway</strain>
    </source>
</reference>
<evidence type="ECO:0000313" key="18">
    <source>
        <dbReference type="Ensembl" id="ENSRNOP00000021937.5"/>
    </source>
</evidence>
<keyword evidence="16" id="KW-0472">Membrane</keyword>
<dbReference type="PROSITE" id="PS00028">
    <property type="entry name" value="ZINC_FINGER_C2H2_1"/>
    <property type="match status" value="1"/>
</dbReference>
<dbReference type="FunFam" id="3.30.160.60:FF:000299">
    <property type="entry name" value="Zinc finger protein 593"/>
    <property type="match status" value="1"/>
</dbReference>
<dbReference type="GO" id="GO:0005730">
    <property type="term" value="C:nucleolus"/>
    <property type="evidence" value="ECO:0000266"/>
    <property type="project" value="RGD"/>
</dbReference>
<evidence type="ECO:0000256" key="13">
    <source>
        <dbReference type="ARBA" id="ARBA00079254"/>
    </source>
</evidence>
<sequence length="224" mass="24602">MVGPAPSGPLLPLQSPVTIWMTTWGRSSSQPARDVIRSSLPSPAPPPGGPFGTSSNGPETPARVGLFLTLVFWSCVCCVCVCVCVSLSLIMGRSRRTGAHRAHSLARQMKAKKRRPDLDEIHRELRPQALPRPKRERDAEPDPDLPGGGLHRCLACARYFIDSANLKTHFRSKDHKKRLKQLSVEPYSQEEAERAAGMGSYVQPQRLGVPTEVSTEIPEMDTST</sequence>
<dbReference type="PANTHER" id="PTHR46095:SF1">
    <property type="entry name" value="ZINC FINGER PROTEIN 593"/>
    <property type="match status" value="1"/>
</dbReference>
<dbReference type="PANTHER" id="PTHR46095">
    <property type="entry name" value="ZINC FINGER PROTEIN 593"/>
    <property type="match status" value="1"/>
</dbReference>
<evidence type="ECO:0000256" key="6">
    <source>
        <dbReference type="ARBA" id="ARBA00022771"/>
    </source>
</evidence>
<evidence type="ECO:0000256" key="8">
    <source>
        <dbReference type="ARBA" id="ARBA00023242"/>
    </source>
</evidence>
<dbReference type="GO" id="GO:0008270">
    <property type="term" value="F:zinc ion binding"/>
    <property type="evidence" value="ECO:0000266"/>
    <property type="project" value="RGD"/>
</dbReference>
<evidence type="ECO:0000256" key="3">
    <source>
        <dbReference type="ARBA" id="ARBA00022490"/>
    </source>
</evidence>
<feature type="domain" description="C2H2-type" evidence="17">
    <location>
        <begin position="151"/>
        <end position="180"/>
    </location>
</feature>
<comment type="subcellular location">
    <subcellularLocation>
        <location evidence="2">Cytoplasm</location>
    </subcellularLocation>
    <subcellularLocation>
        <location evidence="1">Nucleus</location>
    </subcellularLocation>
</comment>
<gene>
    <name evidence="18 20" type="primary">Zfp593</name>
</gene>
<evidence type="ECO:0000313" key="20">
    <source>
        <dbReference type="RGD" id="1310179"/>
    </source>
</evidence>
<feature type="transmembrane region" description="Helical" evidence="16">
    <location>
        <begin position="64"/>
        <end position="91"/>
    </location>
</feature>
<organism evidence="18 19">
    <name type="scientific">Rattus norvegicus</name>
    <name type="common">Rat</name>
    <dbReference type="NCBI Taxonomy" id="10116"/>
    <lineage>
        <taxon>Eukaryota</taxon>
        <taxon>Metazoa</taxon>
        <taxon>Chordata</taxon>
        <taxon>Craniata</taxon>
        <taxon>Vertebrata</taxon>
        <taxon>Euteleostomi</taxon>
        <taxon>Mammalia</taxon>
        <taxon>Eutheria</taxon>
        <taxon>Euarchontoglires</taxon>
        <taxon>Glires</taxon>
        <taxon>Rodentia</taxon>
        <taxon>Myomorpha</taxon>
        <taxon>Muroidea</taxon>
        <taxon>Muridae</taxon>
        <taxon>Murinae</taxon>
        <taxon>Rattus</taxon>
    </lineage>
</organism>
<dbReference type="Proteomes" id="UP000002494">
    <property type="component" value="Chromosome 5"/>
</dbReference>
<dbReference type="InterPro" id="IPR003604">
    <property type="entry name" value="Matrin/U1-like-C_Znf_C2H2"/>
</dbReference>
<comment type="function">
    <text evidence="11">Involved in pre-60S ribosomal particles maturation by promoting the nuclear export of the 60S ribosome. Negatively modulates the DNA binding activity of Oct-2 and therefore its transcriptional regulatory activity.</text>
</comment>
<evidence type="ECO:0000256" key="5">
    <source>
        <dbReference type="ARBA" id="ARBA00022723"/>
    </source>
</evidence>
<dbReference type="PROSITE" id="PS50157">
    <property type="entry name" value="ZINC_FINGER_C2H2_2"/>
    <property type="match status" value="1"/>
</dbReference>
<keyword evidence="8" id="KW-0539">Nucleus</keyword>
<dbReference type="GeneTree" id="ENSGT00390000004173"/>
<dbReference type="GO" id="GO:0003676">
    <property type="term" value="F:nucleic acid binding"/>
    <property type="evidence" value="ECO:0007669"/>
    <property type="project" value="InterPro"/>
</dbReference>
<evidence type="ECO:0000256" key="16">
    <source>
        <dbReference type="SAM" id="Phobius"/>
    </source>
</evidence>
<dbReference type="GO" id="GO:0045944">
    <property type="term" value="P:positive regulation of transcription by RNA polymerase II"/>
    <property type="evidence" value="ECO:0000266"/>
    <property type="project" value="RGD"/>
</dbReference>
<dbReference type="InterPro" id="IPR036236">
    <property type="entry name" value="Znf_C2H2_sf"/>
</dbReference>
<keyword evidence="7" id="KW-0862">Zinc</keyword>
<evidence type="ECO:0000256" key="7">
    <source>
        <dbReference type="ARBA" id="ARBA00022833"/>
    </source>
</evidence>
<reference evidence="18" key="4">
    <citation type="submission" date="2025-09" db="UniProtKB">
        <authorList>
            <consortium name="Ensembl"/>
        </authorList>
    </citation>
    <scope>IDENTIFICATION</scope>
    <source>
        <strain evidence="18">Brown Norway</strain>
    </source>
</reference>
<dbReference type="Pfam" id="PF12171">
    <property type="entry name" value="zf-C2H2_jaz"/>
    <property type="match status" value="1"/>
</dbReference>
<keyword evidence="4" id="KW-0690">Ribosome biogenesis</keyword>
<dbReference type="InterPro" id="IPR013087">
    <property type="entry name" value="Znf_C2H2_type"/>
</dbReference>
<dbReference type="GO" id="GO:0005654">
    <property type="term" value="C:nucleoplasm"/>
    <property type="evidence" value="ECO:0000266"/>
    <property type="project" value="RGD"/>
</dbReference>
<feature type="compositionally biased region" description="Basic and acidic residues" evidence="15">
    <location>
        <begin position="116"/>
        <end position="126"/>
    </location>
</feature>
<keyword evidence="3" id="KW-0963">Cytoplasm</keyword>
<keyword evidence="19" id="KW-1185">Reference proteome</keyword>
<dbReference type="AlphaFoldDB" id="F7FMG9"/>
<name>F7FMG9_RAT</name>
<evidence type="ECO:0000256" key="14">
    <source>
        <dbReference type="PROSITE-ProRule" id="PRU00042"/>
    </source>
</evidence>
<reference evidence="21" key="1">
    <citation type="journal article" date="2012" name="Nat. Commun.">
        <title>Quantitative maps of protein phosphorylation sites across 14 different rat organs and tissues.</title>
        <authorList>
            <person name="Lundby A."/>
            <person name="Secher A."/>
            <person name="Lage K."/>
            <person name="Nordsborg N.B."/>
            <person name="Dmytriyev A."/>
            <person name="Lundby C."/>
            <person name="Olsen J.V."/>
        </authorList>
    </citation>
    <scope>IDENTIFICATION BY MASS SPECTROMETRY [LARGE SCALE ANALYSIS]</scope>
</reference>
<evidence type="ECO:0000256" key="2">
    <source>
        <dbReference type="ARBA" id="ARBA00004496"/>
    </source>
</evidence>
<dbReference type="Ensembl" id="ENSRNOT00000021937.7">
    <property type="protein sequence ID" value="ENSRNOP00000021937.5"/>
    <property type="gene ID" value="ENSRNOG00000016392.7"/>
</dbReference>
<feature type="compositionally biased region" description="Basic residues" evidence="15">
    <location>
        <begin position="98"/>
        <end position="115"/>
    </location>
</feature>
<proteinExistence type="evidence at protein level"/>
<evidence type="ECO:0007829" key="21">
    <source>
        <dbReference type="PubMed" id="22673903"/>
    </source>
</evidence>
<protein>
    <recommendedName>
        <fullName evidence="12">Zinc finger protein 593</fullName>
    </recommendedName>
    <alternativeName>
        <fullName evidence="13">Zinc finger protein T86</fullName>
    </alternativeName>
</protein>
<dbReference type="SMART" id="SM00451">
    <property type="entry name" value="ZnF_U1"/>
    <property type="match status" value="1"/>
</dbReference>
<evidence type="ECO:0000259" key="17">
    <source>
        <dbReference type="PROSITE" id="PS50157"/>
    </source>
</evidence>
<dbReference type="HOGENOM" id="CLU_117291_1_2_1"/>
<dbReference type="InterPro" id="IPR051879">
    <property type="entry name" value="C2H2-ZF_Maturation_Protein"/>
</dbReference>
<evidence type="ECO:0000256" key="12">
    <source>
        <dbReference type="ARBA" id="ARBA00068618"/>
    </source>
</evidence>
<evidence type="ECO:0000256" key="10">
    <source>
        <dbReference type="ARBA" id="ARBA00038064"/>
    </source>
</evidence>
<evidence type="ECO:0000256" key="11">
    <source>
        <dbReference type="ARBA" id="ARBA00056372"/>
    </source>
</evidence>
<dbReference type="SUPFAM" id="SSF57667">
    <property type="entry name" value="beta-beta-alpha zinc fingers"/>
    <property type="match status" value="1"/>
</dbReference>
<keyword evidence="5" id="KW-0479">Metal-binding</keyword>
<dbReference type="GO" id="GO:0042254">
    <property type="term" value="P:ribosome biogenesis"/>
    <property type="evidence" value="ECO:0007669"/>
    <property type="project" value="UniProtKB-KW"/>
</dbReference>
<evidence type="ECO:0000256" key="9">
    <source>
        <dbReference type="ARBA" id="ARBA00034132"/>
    </source>
</evidence>
<keyword evidence="16" id="KW-0812">Transmembrane</keyword>
<evidence type="ECO:0000256" key="1">
    <source>
        <dbReference type="ARBA" id="ARBA00004123"/>
    </source>
</evidence>
<accession>F7FMG9</accession>
<feature type="region of interest" description="Disordered" evidence="15">
    <location>
        <begin position="31"/>
        <end position="57"/>
    </location>
</feature>
<dbReference type="RGD" id="1310179">
    <property type="gene designation" value="Zfp593"/>
</dbReference>
<dbReference type="GO" id="GO:0005737">
    <property type="term" value="C:cytoplasm"/>
    <property type="evidence" value="ECO:0007669"/>
    <property type="project" value="UniProtKB-SubCell"/>
</dbReference>